<evidence type="ECO:0000313" key="1">
    <source>
        <dbReference type="EMBL" id="GLB34303.1"/>
    </source>
</evidence>
<protein>
    <submittedName>
        <fullName evidence="1">Uncharacterized protein</fullName>
    </submittedName>
</protein>
<keyword evidence="2" id="KW-1185">Reference proteome</keyword>
<reference evidence="1" key="1">
    <citation type="submission" date="2022-07" db="EMBL/GenBank/DDBJ databases">
        <title>The genome of Lyophyllum shimeji provides insight into the initial evolution of ectomycorrhizal fungal genome.</title>
        <authorList>
            <person name="Kobayashi Y."/>
            <person name="Shibata T."/>
            <person name="Hirakawa H."/>
            <person name="Shigenobu S."/>
            <person name="Nishiyama T."/>
            <person name="Yamada A."/>
            <person name="Hasebe M."/>
            <person name="Kawaguchi M."/>
        </authorList>
    </citation>
    <scope>NUCLEOTIDE SEQUENCE</scope>
    <source>
        <strain evidence="1">AT787</strain>
    </source>
</reference>
<proteinExistence type="predicted"/>
<dbReference type="EMBL" id="BRPK01000001">
    <property type="protein sequence ID" value="GLB34303.1"/>
    <property type="molecule type" value="Genomic_DNA"/>
</dbReference>
<name>A0A9P3PEA4_LYOSH</name>
<gene>
    <name evidence="1" type="ORF">LshimejAT787_0111870</name>
</gene>
<organism evidence="1 2">
    <name type="scientific">Lyophyllum shimeji</name>
    <name type="common">Hon-shimeji</name>
    <name type="synonym">Tricholoma shimeji</name>
    <dbReference type="NCBI Taxonomy" id="47721"/>
    <lineage>
        <taxon>Eukaryota</taxon>
        <taxon>Fungi</taxon>
        <taxon>Dikarya</taxon>
        <taxon>Basidiomycota</taxon>
        <taxon>Agaricomycotina</taxon>
        <taxon>Agaricomycetes</taxon>
        <taxon>Agaricomycetidae</taxon>
        <taxon>Agaricales</taxon>
        <taxon>Tricholomatineae</taxon>
        <taxon>Lyophyllaceae</taxon>
        <taxon>Lyophyllum</taxon>
    </lineage>
</organism>
<comment type="caution">
    <text evidence="1">The sequence shown here is derived from an EMBL/GenBank/DDBJ whole genome shotgun (WGS) entry which is preliminary data.</text>
</comment>
<dbReference type="Proteomes" id="UP001063166">
    <property type="component" value="Unassembled WGS sequence"/>
</dbReference>
<dbReference type="AlphaFoldDB" id="A0A9P3PEA4"/>
<accession>A0A9P3PEA4</accession>
<evidence type="ECO:0000313" key="2">
    <source>
        <dbReference type="Proteomes" id="UP001063166"/>
    </source>
</evidence>
<sequence length="75" mass="7678">MQKSFGGKALFISTCCSGTFVPLKCTYMSTPSAALAPVIDANPQSNALESSLGTVPASPSSTAFMTVAPTQKFKG</sequence>